<evidence type="ECO:0000313" key="16">
    <source>
        <dbReference type="RefSeq" id="XP_002735552.1"/>
    </source>
</evidence>
<feature type="transmembrane region" description="Helical" evidence="13">
    <location>
        <begin position="191"/>
        <end position="213"/>
    </location>
</feature>
<dbReference type="SUPFAM" id="SSF81321">
    <property type="entry name" value="Family A G protein-coupled receptor-like"/>
    <property type="match status" value="1"/>
</dbReference>
<keyword evidence="8" id="KW-0325">Glycoprotein</keyword>
<evidence type="ECO:0000256" key="8">
    <source>
        <dbReference type="ARBA" id="ARBA00023180"/>
    </source>
</evidence>
<evidence type="ECO:0000313" key="15">
    <source>
        <dbReference type="Proteomes" id="UP000694865"/>
    </source>
</evidence>
<feature type="transmembrane region" description="Helical" evidence="13">
    <location>
        <begin position="26"/>
        <end position="51"/>
    </location>
</feature>
<evidence type="ECO:0000256" key="1">
    <source>
        <dbReference type="ARBA" id="ARBA00004141"/>
    </source>
</evidence>
<keyword evidence="2 11" id="KW-0812">Transmembrane</keyword>
<feature type="domain" description="G-protein coupled receptors family 1 profile" evidence="14">
    <location>
        <begin position="42"/>
        <end position="307"/>
    </location>
</feature>
<comment type="similarity">
    <text evidence="11">Belongs to the G-protein coupled receptor 1 family.</text>
</comment>
<dbReference type="InterPro" id="IPR000276">
    <property type="entry name" value="GPCR_Rhodpsn"/>
</dbReference>
<dbReference type="CDD" id="cd15207">
    <property type="entry name" value="7tmA_NPFFR"/>
    <property type="match status" value="1"/>
</dbReference>
<proteinExistence type="inferred from homology"/>
<keyword evidence="15" id="KW-1185">Reference proteome</keyword>
<dbReference type="PRINTS" id="PR00237">
    <property type="entry name" value="GPCRRHODOPSN"/>
</dbReference>
<dbReference type="PROSITE" id="PS00237">
    <property type="entry name" value="G_PROTEIN_RECEP_F1_1"/>
    <property type="match status" value="1"/>
</dbReference>
<evidence type="ECO:0000259" key="14">
    <source>
        <dbReference type="PROSITE" id="PS50262"/>
    </source>
</evidence>
<sequence>MDFVRNYSNETREIQPYLKNGPLITSIYICAYVFIFLMCLIGNSLVCLVVARNPRMHTVTNFFIVNLAVADILVAIFCMPITLVGNILEGWPFGVIMCKLTPVIQGLSVAASIFTLTIIAIDRHNNIVNPLRPRMEISTACVHVVVIWILSIAIMVPQGIVLDLIVWPLSSQTWIYVCTETKWPNVAHRKAYTAISFAFVYLIPLLLISVAYIRIVRKVWRRHAPGVTQETQSGAHASISKQKIKVLKMILVVVILFGVSMLPIHICMLLIDFGNMSNRKVQTIVLYVIPFAHWLAFFNSCVNPIVYGYYNNNFRRGFRSAMNPRKFCSFGSVREPGSFVGESEHLNPCRHRRSTRSTRVRANSHPIENNSS</sequence>
<dbReference type="InterPro" id="IPR005395">
    <property type="entry name" value="NPFF_rcpt"/>
</dbReference>
<evidence type="ECO:0000256" key="2">
    <source>
        <dbReference type="ARBA" id="ARBA00022692"/>
    </source>
</evidence>
<organism evidence="15 16">
    <name type="scientific">Saccoglossus kowalevskii</name>
    <name type="common">Acorn worm</name>
    <dbReference type="NCBI Taxonomy" id="10224"/>
    <lineage>
        <taxon>Eukaryota</taxon>
        <taxon>Metazoa</taxon>
        <taxon>Hemichordata</taxon>
        <taxon>Enteropneusta</taxon>
        <taxon>Harrimaniidae</taxon>
        <taxon>Saccoglossus</taxon>
    </lineage>
</organism>
<evidence type="ECO:0000256" key="10">
    <source>
        <dbReference type="ARBA" id="ARBA00025478"/>
    </source>
</evidence>
<dbReference type="PANTHER" id="PTHR45695:SF9">
    <property type="entry name" value="LEUCOKININ RECEPTOR"/>
    <property type="match status" value="1"/>
</dbReference>
<dbReference type="PANTHER" id="PTHR45695">
    <property type="entry name" value="LEUCOKININ RECEPTOR-RELATED"/>
    <property type="match status" value="1"/>
</dbReference>
<evidence type="ECO:0000256" key="7">
    <source>
        <dbReference type="ARBA" id="ARBA00023170"/>
    </source>
</evidence>
<keyword evidence="4 11" id="KW-0297">G-protein coupled receptor</keyword>
<feature type="transmembrane region" description="Helical" evidence="13">
    <location>
        <begin position="142"/>
        <end position="167"/>
    </location>
</feature>
<dbReference type="PRINTS" id="PR01570">
    <property type="entry name" value="NPFFRECEPTOR"/>
</dbReference>
<feature type="transmembrane region" description="Helical" evidence="13">
    <location>
        <begin position="291"/>
        <end position="310"/>
    </location>
</feature>
<evidence type="ECO:0000256" key="6">
    <source>
        <dbReference type="ARBA" id="ARBA00023157"/>
    </source>
</evidence>
<keyword evidence="3 13" id="KW-1133">Transmembrane helix</keyword>
<feature type="transmembrane region" description="Helical" evidence="13">
    <location>
        <begin position="249"/>
        <end position="271"/>
    </location>
</feature>
<evidence type="ECO:0000256" key="4">
    <source>
        <dbReference type="ARBA" id="ARBA00023040"/>
    </source>
</evidence>
<feature type="transmembrane region" description="Helical" evidence="13">
    <location>
        <begin position="63"/>
        <end position="83"/>
    </location>
</feature>
<keyword evidence="7 11" id="KW-0675">Receptor</keyword>
<evidence type="ECO:0000256" key="13">
    <source>
        <dbReference type="SAM" id="Phobius"/>
    </source>
</evidence>
<evidence type="ECO:0000256" key="11">
    <source>
        <dbReference type="RuleBase" id="RU000688"/>
    </source>
</evidence>
<accession>A0ABM0GR89</accession>
<comment type="function">
    <text evidence="10">Receptor for NPAF (A-18-F-amide) and NPFF (F-8-F-amide) neuropeptides, also known as morphine-modulating peptides. Can also be activated by a variety of naturally occurring or synthetic FMRF-amide like ligands. This receptor mediates its action by association with G proteins that activate a phosphatidylinositol-calcium second messenger system.</text>
</comment>
<keyword evidence="6" id="KW-1015">Disulfide bond</keyword>
<evidence type="ECO:0000256" key="9">
    <source>
        <dbReference type="ARBA" id="ARBA00023224"/>
    </source>
</evidence>
<keyword evidence="5 13" id="KW-0472">Membrane</keyword>
<evidence type="ECO:0000256" key="3">
    <source>
        <dbReference type="ARBA" id="ARBA00022989"/>
    </source>
</evidence>
<dbReference type="Proteomes" id="UP000694865">
    <property type="component" value="Unplaced"/>
</dbReference>
<reference evidence="16" key="1">
    <citation type="submission" date="2025-08" db="UniProtKB">
        <authorList>
            <consortium name="RefSeq"/>
        </authorList>
    </citation>
    <scope>IDENTIFICATION</scope>
    <source>
        <tissue evidence="16">Testes</tissue>
    </source>
</reference>
<dbReference type="GeneID" id="100376926"/>
<keyword evidence="9 11" id="KW-0807">Transducer</keyword>
<feature type="compositionally biased region" description="Basic residues" evidence="12">
    <location>
        <begin position="350"/>
        <end position="359"/>
    </location>
</feature>
<gene>
    <name evidence="16" type="primary">LOC100376926</name>
</gene>
<name>A0ABM0GR89_SACKO</name>
<comment type="subcellular location">
    <subcellularLocation>
        <location evidence="1">Membrane</location>
        <topology evidence="1">Multi-pass membrane protein</topology>
    </subcellularLocation>
</comment>
<dbReference type="PROSITE" id="PS50262">
    <property type="entry name" value="G_PROTEIN_RECEP_F1_2"/>
    <property type="match status" value="1"/>
</dbReference>
<feature type="transmembrane region" description="Helical" evidence="13">
    <location>
        <begin position="103"/>
        <end position="121"/>
    </location>
</feature>
<dbReference type="InterPro" id="IPR017452">
    <property type="entry name" value="GPCR_Rhodpsn_7TM"/>
</dbReference>
<evidence type="ECO:0000256" key="12">
    <source>
        <dbReference type="SAM" id="MobiDB-lite"/>
    </source>
</evidence>
<feature type="region of interest" description="Disordered" evidence="12">
    <location>
        <begin position="350"/>
        <end position="372"/>
    </location>
</feature>
<dbReference type="SMART" id="SM01381">
    <property type="entry name" value="7TM_GPCR_Srsx"/>
    <property type="match status" value="1"/>
</dbReference>
<dbReference type="RefSeq" id="XP_002735552.1">
    <property type="nucleotide sequence ID" value="XM_002735506.1"/>
</dbReference>
<evidence type="ECO:0000256" key="5">
    <source>
        <dbReference type="ARBA" id="ARBA00023136"/>
    </source>
</evidence>
<dbReference type="Pfam" id="PF00001">
    <property type="entry name" value="7tm_1"/>
    <property type="match status" value="1"/>
</dbReference>
<protein>
    <submittedName>
        <fullName evidence="16">Neuropeptide FF receptor 2-like</fullName>
    </submittedName>
</protein>
<dbReference type="Gene3D" id="1.20.1070.10">
    <property type="entry name" value="Rhodopsin 7-helix transmembrane proteins"/>
    <property type="match status" value="1"/>
</dbReference>